<dbReference type="PANTHER" id="PTHR30531:SF12">
    <property type="entry name" value="FLAGELLAR BIOSYNTHETIC PROTEIN FLHB"/>
    <property type="match status" value="1"/>
</dbReference>
<evidence type="ECO:0000313" key="5">
    <source>
        <dbReference type="Proteomes" id="UP001405405"/>
    </source>
</evidence>
<organism evidence="4 5">
    <name type="scientific">Chromobacterium indicum</name>
    <dbReference type="NCBI Taxonomy" id="3110228"/>
    <lineage>
        <taxon>Bacteria</taxon>
        <taxon>Pseudomonadati</taxon>
        <taxon>Pseudomonadota</taxon>
        <taxon>Betaproteobacteria</taxon>
        <taxon>Neisseriales</taxon>
        <taxon>Chromobacteriaceae</taxon>
        <taxon>Chromobacterium</taxon>
    </lineage>
</organism>
<reference evidence="4 5" key="1">
    <citation type="submission" date="2023-12" db="EMBL/GenBank/DDBJ databases">
        <title>Chromobacterium sp. strain TRC.1.1.SA producing antimicrobial pigment.</title>
        <authorList>
            <person name="Verma N."/>
            <person name="Choksket S."/>
            <person name="Pinnaka A.K."/>
            <person name="Korpole S."/>
        </authorList>
    </citation>
    <scope>NUCLEOTIDE SEQUENCE [LARGE SCALE GENOMIC DNA]</scope>
    <source>
        <strain evidence="4 5">TRC1.1.SA</strain>
    </source>
</reference>
<dbReference type="PRINTS" id="PR00950">
    <property type="entry name" value="TYPE3IMSPROT"/>
</dbReference>
<dbReference type="PANTHER" id="PTHR30531">
    <property type="entry name" value="FLAGELLAR BIOSYNTHETIC PROTEIN FLHB"/>
    <property type="match status" value="1"/>
</dbReference>
<sequence>MAEQEQDRSEEATPHKREEARKKGSVARSQDVLGAVSALTLLLALMTLGPGMARHCLGIFASLLSHAGEWSFSQDALSVWMRNLGVELFRTLAPLWFLLALTAALAGAAQVGLVFSAAPLKPDWEKLNPLEGFKRLFTLRSLFEAAKSSVKFLAFSLALYWIIRGMLPDWMLLTGAGAGRVADATGAALLQVLRYMALAMLVVAAADWLFVKRTLSKKLKMSKREVKEEYKRREGDPRIKSKLKEIRQQFLQKTRSASRVKEADVLVVNPRHLALAIQYKRGEMAAPMLLAKGAGEMALKMKETARRHGVPILENKPLARGLFRDVDVDEWIPDAYFGAVAKALVWAFRVKKG</sequence>
<dbReference type="RefSeq" id="WP_231163782.1">
    <property type="nucleotide sequence ID" value="NZ_JAYFSJ010000001.1"/>
</dbReference>
<evidence type="ECO:0000256" key="3">
    <source>
        <dbReference type="SAM" id="Phobius"/>
    </source>
</evidence>
<feature type="transmembrane region" description="Helical" evidence="3">
    <location>
        <begin position="32"/>
        <end position="53"/>
    </location>
</feature>
<keyword evidence="3" id="KW-1133">Transmembrane helix</keyword>
<feature type="transmembrane region" description="Helical" evidence="3">
    <location>
        <begin position="192"/>
        <end position="211"/>
    </location>
</feature>
<feature type="compositionally biased region" description="Basic and acidic residues" evidence="2">
    <location>
        <begin position="1"/>
        <end position="22"/>
    </location>
</feature>
<feature type="transmembrane region" description="Helical" evidence="3">
    <location>
        <begin position="141"/>
        <end position="163"/>
    </location>
</feature>
<dbReference type="InterPro" id="IPR006135">
    <property type="entry name" value="T3SS_substrate_exporter"/>
</dbReference>
<dbReference type="Gene3D" id="3.40.1690.10">
    <property type="entry name" value="secretion proteins EscU"/>
    <property type="match status" value="1"/>
</dbReference>
<comment type="similarity">
    <text evidence="1">Belongs to the type III secretion exporter family.</text>
</comment>
<dbReference type="SUPFAM" id="SSF160544">
    <property type="entry name" value="EscU C-terminal domain-like"/>
    <property type="match status" value="1"/>
</dbReference>
<dbReference type="EMBL" id="JAYFSJ010000001">
    <property type="protein sequence ID" value="MEN7429107.1"/>
    <property type="molecule type" value="Genomic_DNA"/>
</dbReference>
<keyword evidence="3" id="KW-0472">Membrane</keyword>
<keyword evidence="5" id="KW-1185">Reference proteome</keyword>
<evidence type="ECO:0000313" key="4">
    <source>
        <dbReference type="EMBL" id="MEN7429107.1"/>
    </source>
</evidence>
<feature type="region of interest" description="Disordered" evidence="2">
    <location>
        <begin position="1"/>
        <end position="25"/>
    </location>
</feature>
<evidence type="ECO:0000256" key="1">
    <source>
        <dbReference type="ARBA" id="ARBA00010690"/>
    </source>
</evidence>
<accession>A0ABV0CDC3</accession>
<protein>
    <submittedName>
        <fullName evidence="4">EscU/YscU/HrcU family type III secretion system export apparatus switch protein</fullName>
    </submittedName>
</protein>
<dbReference type="InterPro" id="IPR029025">
    <property type="entry name" value="T3SS_substrate_exporter_C"/>
</dbReference>
<feature type="transmembrane region" description="Helical" evidence="3">
    <location>
        <begin position="95"/>
        <end position="120"/>
    </location>
</feature>
<keyword evidence="3" id="KW-0812">Transmembrane</keyword>
<dbReference type="Proteomes" id="UP001405405">
    <property type="component" value="Unassembled WGS sequence"/>
</dbReference>
<proteinExistence type="inferred from homology"/>
<gene>
    <name evidence="4" type="ORF">VA599_00025</name>
</gene>
<evidence type="ECO:0000256" key="2">
    <source>
        <dbReference type="SAM" id="MobiDB-lite"/>
    </source>
</evidence>
<dbReference type="Pfam" id="PF01312">
    <property type="entry name" value="Bac_export_2"/>
    <property type="match status" value="1"/>
</dbReference>
<name>A0ABV0CDC3_9NEIS</name>
<comment type="caution">
    <text evidence="4">The sequence shown here is derived from an EMBL/GenBank/DDBJ whole genome shotgun (WGS) entry which is preliminary data.</text>
</comment>